<gene>
    <name evidence="2" type="ORF">BELL_1277g00020</name>
</gene>
<feature type="region of interest" description="Disordered" evidence="1">
    <location>
        <begin position="181"/>
        <end position="224"/>
    </location>
</feature>
<keyword evidence="3" id="KW-1185">Reference proteome</keyword>
<name>A0A4Z1IAU9_9HELO</name>
<feature type="compositionally biased region" description="Basic and acidic residues" evidence="1">
    <location>
        <begin position="488"/>
        <end position="498"/>
    </location>
</feature>
<sequence length="510" mass="56184">MATTTPATMATPKWSTWANTTRSTKFLELHDLVCNRSLSPVHGPMTNADLNYIIKTMHKSILRKNPNIAQDVYNYLLERNVWRYCFVKNKDFTVEHPRYPFQGYAPTQELRDELLAAREAAIQAAAEATIATAATTTTAPTNVVATPIVPPRADAQPTKNVEDLELDTFAATRGITTSIFANAPGSARRKVPKPKANEVPKPTGDKATTPAANAAPKTDVTAGTPIAQQNIAPALILPDGMVIDPFDRPHMWNQNSVDSRAAIELEFLANKDFRGQPQFGWKPNGTPRYCVVTYACNAGRAIKGGDDARLWSLVKLQAKPGWEEFRIRCHDFLTRAVIWVEWRNLAHSTEDKYFQQWLKAYNFLWWWCIPVERKGEACQNLITAWAEWSAMKEDKRPVTSPKWGYKGGRGGGKGGRVEEKSGNTTTTTPNGAAATPSSTPSPTNPPPANPPPANDGANSSGPSNSNSRPGERKPKGKHPVFNPDVITEEDKAKMDAWKKKSAAIQAAKKD</sequence>
<dbReference type="EMBL" id="PQXM01001275">
    <property type="protein sequence ID" value="TGO58739.1"/>
    <property type="molecule type" value="Genomic_DNA"/>
</dbReference>
<feature type="compositionally biased region" description="Gly residues" evidence="1">
    <location>
        <begin position="405"/>
        <end position="414"/>
    </location>
</feature>
<proteinExistence type="predicted"/>
<dbReference type="AlphaFoldDB" id="A0A4Z1IAU9"/>
<feature type="compositionally biased region" description="Pro residues" evidence="1">
    <location>
        <begin position="442"/>
        <end position="453"/>
    </location>
</feature>
<evidence type="ECO:0000313" key="2">
    <source>
        <dbReference type="EMBL" id="TGO58739.1"/>
    </source>
</evidence>
<organism evidence="2 3">
    <name type="scientific">Botrytis elliptica</name>
    <dbReference type="NCBI Taxonomy" id="278938"/>
    <lineage>
        <taxon>Eukaryota</taxon>
        <taxon>Fungi</taxon>
        <taxon>Dikarya</taxon>
        <taxon>Ascomycota</taxon>
        <taxon>Pezizomycotina</taxon>
        <taxon>Leotiomycetes</taxon>
        <taxon>Helotiales</taxon>
        <taxon>Sclerotiniaceae</taxon>
        <taxon>Botrytis</taxon>
    </lineage>
</organism>
<comment type="caution">
    <text evidence="2">The sequence shown here is derived from an EMBL/GenBank/DDBJ whole genome shotgun (WGS) entry which is preliminary data.</text>
</comment>
<accession>A0A4Z1IAU9</accession>
<reference evidence="2 3" key="1">
    <citation type="submission" date="2017-12" db="EMBL/GenBank/DDBJ databases">
        <title>Comparative genomics of Botrytis spp.</title>
        <authorList>
            <person name="Valero-Jimenez C.A."/>
            <person name="Tapia P."/>
            <person name="Veloso J."/>
            <person name="Silva-Moreno E."/>
            <person name="Staats M."/>
            <person name="Valdes J.H."/>
            <person name="Van Kan J.A.L."/>
        </authorList>
    </citation>
    <scope>NUCLEOTIDE SEQUENCE [LARGE SCALE GENOMIC DNA]</scope>
    <source>
        <strain evidence="2 3">Be9601</strain>
    </source>
</reference>
<protein>
    <submittedName>
        <fullName evidence="2">Uncharacterized protein</fullName>
    </submittedName>
</protein>
<feature type="compositionally biased region" description="Low complexity" evidence="1">
    <location>
        <begin position="422"/>
        <end position="441"/>
    </location>
</feature>
<feature type="compositionally biased region" description="Low complexity" evidence="1">
    <location>
        <begin position="206"/>
        <end position="218"/>
    </location>
</feature>
<evidence type="ECO:0000256" key="1">
    <source>
        <dbReference type="SAM" id="MobiDB-lite"/>
    </source>
</evidence>
<evidence type="ECO:0000313" key="3">
    <source>
        <dbReference type="Proteomes" id="UP000297229"/>
    </source>
</evidence>
<feature type="region of interest" description="Disordered" evidence="1">
    <location>
        <begin position="396"/>
        <end position="510"/>
    </location>
</feature>
<feature type="compositionally biased region" description="Low complexity" evidence="1">
    <location>
        <begin position="454"/>
        <end position="467"/>
    </location>
</feature>
<dbReference type="Proteomes" id="UP000297229">
    <property type="component" value="Unassembled WGS sequence"/>
</dbReference>